<protein>
    <submittedName>
        <fullName evidence="1">Uncharacterized protein</fullName>
    </submittedName>
</protein>
<dbReference type="Proteomes" id="UP000001058">
    <property type="component" value="Unassembled WGS sequence"/>
</dbReference>
<dbReference type="GeneID" id="9618306"/>
<keyword evidence="2" id="KW-1185">Reference proteome</keyword>
<name>D8TWS2_VOLCA</name>
<dbReference type="EMBL" id="GL378341">
    <property type="protein sequence ID" value="EFJ48198.1"/>
    <property type="molecule type" value="Genomic_DNA"/>
</dbReference>
<sequence>MLICELIMNGVGPLSTRQILLDAGDTPPPVQCMRTLYSKAGNCATVPTNLSFLASGYSHVDYRVVYTYADGTRSPPGTWAMSLLECPYCAPWVYVEFSSPIATLLAGGPPGKPRTGIMLQRSGAVTCDGSPPANRDTNNAYIDIVRLDSMEDYWDEPMLQGCQKVSNSSVKCLDLVWVDHPPAPPVSAWRWSGGSTAPTPIYSSLGNSTPALALNGVGGFNVRYSLLYEFSSGYRSMPSPNMLWAAHASKSRPSVFVEFSVPLSLGQGDSVVLQRYEEEWGLVDVDRIGSAQANGTSWLSFTDSLPPFFGP</sequence>
<dbReference type="OrthoDB" id="541927at2759"/>
<dbReference type="RefSeq" id="XP_002950883.1">
    <property type="nucleotide sequence ID" value="XM_002950837.1"/>
</dbReference>
<evidence type="ECO:0000313" key="2">
    <source>
        <dbReference type="Proteomes" id="UP000001058"/>
    </source>
</evidence>
<reference evidence="1 2" key="1">
    <citation type="journal article" date="2010" name="Science">
        <title>Genomic analysis of organismal complexity in the multicellular green alga Volvox carteri.</title>
        <authorList>
            <person name="Prochnik S.E."/>
            <person name="Umen J."/>
            <person name="Nedelcu A.M."/>
            <person name="Hallmann A."/>
            <person name="Miller S.M."/>
            <person name="Nishii I."/>
            <person name="Ferris P."/>
            <person name="Kuo A."/>
            <person name="Mitros T."/>
            <person name="Fritz-Laylin L.K."/>
            <person name="Hellsten U."/>
            <person name="Chapman J."/>
            <person name="Simakov O."/>
            <person name="Rensing S.A."/>
            <person name="Terry A."/>
            <person name="Pangilinan J."/>
            <person name="Kapitonov V."/>
            <person name="Jurka J."/>
            <person name="Salamov A."/>
            <person name="Shapiro H."/>
            <person name="Schmutz J."/>
            <person name="Grimwood J."/>
            <person name="Lindquist E."/>
            <person name="Lucas S."/>
            <person name="Grigoriev I.V."/>
            <person name="Schmitt R."/>
            <person name="Kirk D."/>
            <person name="Rokhsar D.S."/>
        </authorList>
    </citation>
    <scope>NUCLEOTIDE SEQUENCE [LARGE SCALE GENOMIC DNA]</scope>
    <source>
        <strain evidence="2">f. Nagariensis / Eve</strain>
    </source>
</reference>
<organism evidence="2">
    <name type="scientific">Volvox carteri f. nagariensis</name>
    <dbReference type="NCBI Taxonomy" id="3068"/>
    <lineage>
        <taxon>Eukaryota</taxon>
        <taxon>Viridiplantae</taxon>
        <taxon>Chlorophyta</taxon>
        <taxon>core chlorophytes</taxon>
        <taxon>Chlorophyceae</taxon>
        <taxon>CS clade</taxon>
        <taxon>Chlamydomonadales</taxon>
        <taxon>Volvocaceae</taxon>
        <taxon>Volvox</taxon>
    </lineage>
</organism>
<dbReference type="KEGG" id="vcn:VOLCADRAFT_91326"/>
<accession>D8TWS2</accession>
<dbReference type="InParanoid" id="D8TWS2"/>
<gene>
    <name evidence="1" type="ORF">VOLCADRAFT_91326</name>
</gene>
<evidence type="ECO:0000313" key="1">
    <source>
        <dbReference type="EMBL" id="EFJ48198.1"/>
    </source>
</evidence>
<proteinExistence type="predicted"/>
<dbReference type="AlphaFoldDB" id="D8TWS2"/>